<dbReference type="SUPFAM" id="SSF51430">
    <property type="entry name" value="NAD(P)-linked oxidoreductase"/>
    <property type="match status" value="1"/>
</dbReference>
<feature type="domain" description="NADP-dependent oxidoreductase" evidence="1">
    <location>
        <begin position="31"/>
        <end position="208"/>
    </location>
</feature>
<dbReference type="PRINTS" id="PR00069">
    <property type="entry name" value="ALDKETRDTASE"/>
</dbReference>
<dbReference type="STRING" id="304371.MCP_0444"/>
<evidence type="ECO:0000313" key="2">
    <source>
        <dbReference type="EMBL" id="BAI60516.1"/>
    </source>
</evidence>
<evidence type="ECO:0000313" key="3">
    <source>
        <dbReference type="Proteomes" id="UP000001882"/>
    </source>
</evidence>
<proteinExistence type="predicted"/>
<dbReference type="PANTHER" id="PTHR43312">
    <property type="entry name" value="D-THREO-ALDOSE 1-DEHYDROGENASE"/>
    <property type="match status" value="1"/>
</dbReference>
<reference evidence="2 3" key="1">
    <citation type="journal article" date="2007" name="Appl. Environ. Microbiol.">
        <title>Isolation of key methanogens for global methane emission from rice paddy fields: a novel isolate affiliated with the clone cluster rice cluster I.</title>
        <authorList>
            <person name="Sakai S."/>
            <person name="Imachi H."/>
            <person name="Sekiguchi Y."/>
            <person name="Ohashi A."/>
            <person name="Harada H."/>
            <person name="Kamagata Y."/>
        </authorList>
    </citation>
    <scope>NUCLEOTIDE SEQUENCE [LARGE SCALE GENOMIC DNA]</scope>
    <source>
        <strain evidence="3">DSM 17711 / JCM 13418 / NBRC 101707 / SANAE</strain>
    </source>
</reference>
<gene>
    <name evidence="2" type="ordered locus">MCP_0444</name>
</gene>
<dbReference type="CDD" id="cd19100">
    <property type="entry name" value="AKR_unchar"/>
    <property type="match status" value="1"/>
</dbReference>
<dbReference type="InterPro" id="IPR020471">
    <property type="entry name" value="AKR"/>
</dbReference>
<dbReference type="InterPro" id="IPR036812">
    <property type="entry name" value="NAD(P)_OxRdtase_dom_sf"/>
</dbReference>
<dbReference type="PATRIC" id="fig|304371.9.peg.456"/>
<dbReference type="KEGG" id="mpd:MCP_0444"/>
<reference evidence="3" key="3">
    <citation type="journal article" date="2011" name="PLoS ONE">
        <title>Genome sequence of a mesophilic hydrogenotrophic methanogen Methanocella paludicola, the first cultivated representative of the order Methanocellales.</title>
        <authorList>
            <person name="Sakai S."/>
            <person name="Takaki Y."/>
            <person name="Shimamura S."/>
            <person name="Sekine M."/>
            <person name="Tajima T."/>
            <person name="Kosugi H."/>
            <person name="Ichikawa N."/>
            <person name="Tasumi E."/>
            <person name="Hiraki A.T."/>
            <person name="Shimizu A."/>
            <person name="Kato Y."/>
            <person name="Nishiko R."/>
            <person name="Mori K."/>
            <person name="Fujita N."/>
            <person name="Imachi H."/>
            <person name="Takai K."/>
        </authorList>
    </citation>
    <scope>NUCLEOTIDE SEQUENCE [LARGE SCALE GENOMIC DNA]</scope>
    <source>
        <strain evidence="3">DSM 17711 / JCM 13418 / NBRC 101707 / SANAE</strain>
    </source>
</reference>
<sequence>MDIRTSRFGKTGRQVTIAGLGGEGVLRTYGRTQEAVAVIDEAVRQGIRYFDCAQAYAGSEGYYGHYWPAHPDARAKVFQASKSASRDKEGALADLDNTLKTMGIDYLDLWQIHDVRTREDIDEIEGKGGTLEAFLEAKKSGKVKHIGVTGHHDPAILTYCIENWPVESVMMPVNPVEGALGGFLTEALPAANKKGIAVIAMKVLGHGGYVIPDAKISAGTLIRYALSQPVTVAIVGCMDPDEVRELAGAGREFQPMPPEEQAQLVDIYHPYARKLAYYRGTF</sequence>
<dbReference type="PANTHER" id="PTHR43312:SF1">
    <property type="entry name" value="NADP-DEPENDENT OXIDOREDUCTASE DOMAIN-CONTAINING PROTEIN"/>
    <property type="match status" value="1"/>
</dbReference>
<name>D1YVP4_METPS</name>
<protein>
    <submittedName>
        <fullName evidence="2">Aldo/keto reductase family protein</fullName>
    </submittedName>
</protein>
<evidence type="ECO:0000259" key="1">
    <source>
        <dbReference type="Pfam" id="PF00248"/>
    </source>
</evidence>
<accession>D1YVP4</accession>
<dbReference type="GeneID" id="8680539"/>
<dbReference type="InParanoid" id="D1YVP4"/>
<dbReference type="Pfam" id="PF00248">
    <property type="entry name" value="Aldo_ket_red"/>
    <property type="match status" value="1"/>
</dbReference>
<dbReference type="Proteomes" id="UP000001882">
    <property type="component" value="Chromosome"/>
</dbReference>
<dbReference type="InterPro" id="IPR053135">
    <property type="entry name" value="AKR2_Oxidoreductase"/>
</dbReference>
<dbReference type="AlphaFoldDB" id="D1YVP4"/>
<dbReference type="eggNOG" id="arCOG06306">
    <property type="taxonomic scope" value="Archaea"/>
</dbReference>
<dbReference type="RefSeq" id="WP_012899196.1">
    <property type="nucleotide sequence ID" value="NC_013665.1"/>
</dbReference>
<dbReference type="Gene3D" id="3.20.20.100">
    <property type="entry name" value="NADP-dependent oxidoreductase domain"/>
    <property type="match status" value="1"/>
</dbReference>
<dbReference type="OrthoDB" id="7236at2157"/>
<dbReference type="EMBL" id="AP011532">
    <property type="protein sequence ID" value="BAI60516.1"/>
    <property type="molecule type" value="Genomic_DNA"/>
</dbReference>
<organism evidence="2 3">
    <name type="scientific">Methanocella paludicola (strain DSM 17711 / JCM 13418 / NBRC 101707 / SANAE)</name>
    <dbReference type="NCBI Taxonomy" id="304371"/>
    <lineage>
        <taxon>Archaea</taxon>
        <taxon>Methanobacteriati</taxon>
        <taxon>Methanobacteriota</taxon>
        <taxon>Stenosarchaea group</taxon>
        <taxon>Methanomicrobia</taxon>
        <taxon>Methanocellales</taxon>
        <taxon>Methanocellaceae</taxon>
        <taxon>Methanocella</taxon>
    </lineage>
</organism>
<dbReference type="InterPro" id="IPR023210">
    <property type="entry name" value="NADP_OxRdtase_dom"/>
</dbReference>
<reference evidence="2 3" key="2">
    <citation type="journal article" date="2008" name="Int. J. Syst. Evol. Microbiol.">
        <title>Methanocella paludicola gen. nov., sp. nov., a methane-producing archaeon, the first isolate of the lineage 'Rice Cluster I', and proposal of the new archaeal order Methanocellales ord. nov.</title>
        <authorList>
            <person name="Sakai S."/>
            <person name="Imachi H."/>
            <person name="Hanada S."/>
            <person name="Ohashi A."/>
            <person name="Harada H."/>
            <person name="Kamagata Y."/>
        </authorList>
    </citation>
    <scope>NUCLEOTIDE SEQUENCE [LARGE SCALE GENOMIC DNA]</scope>
    <source>
        <strain evidence="3">DSM 17711 / JCM 13418 / NBRC 101707 / SANAE</strain>
    </source>
</reference>
<dbReference type="GO" id="GO:0016491">
    <property type="term" value="F:oxidoreductase activity"/>
    <property type="evidence" value="ECO:0007669"/>
    <property type="project" value="InterPro"/>
</dbReference>
<keyword evidence="3" id="KW-1185">Reference proteome</keyword>